<accession>A0A3S5C6Y2</accession>
<proteinExistence type="predicted"/>
<comment type="caution">
    <text evidence="1">The sequence shown here is derived from an EMBL/GenBank/DDBJ whole genome shotgun (WGS) entry which is preliminary data.</text>
</comment>
<protein>
    <submittedName>
        <fullName evidence="1">Uncharacterized protein</fullName>
    </submittedName>
</protein>
<reference evidence="1" key="1">
    <citation type="submission" date="2018-11" db="EMBL/GenBank/DDBJ databases">
        <authorList>
            <consortium name="Pathogen Informatics"/>
        </authorList>
    </citation>
    <scope>NUCLEOTIDE SEQUENCE</scope>
</reference>
<dbReference type="EMBL" id="CAAALY010261221">
    <property type="protein sequence ID" value="VEL39416.1"/>
    <property type="molecule type" value="Genomic_DNA"/>
</dbReference>
<name>A0A3S5C6Y2_9PLAT</name>
<dbReference type="Proteomes" id="UP000784294">
    <property type="component" value="Unassembled WGS sequence"/>
</dbReference>
<sequence length="131" mass="14320">MSVGERGRVETAVAGNLGGQMHREAAMVLPTTFLMRKNNSRDMCANICKIFKSGEYLQPSQGMPKFSSGGKCPEAMDEHFQTASQAQKHRVAALRLESVGLDRVLVTEITNFQRVGNEQICHHSAADLSGL</sequence>
<gene>
    <name evidence="1" type="ORF">PXEA_LOCUS32856</name>
</gene>
<evidence type="ECO:0000313" key="2">
    <source>
        <dbReference type="Proteomes" id="UP000784294"/>
    </source>
</evidence>
<keyword evidence="2" id="KW-1185">Reference proteome</keyword>
<evidence type="ECO:0000313" key="1">
    <source>
        <dbReference type="EMBL" id="VEL39416.1"/>
    </source>
</evidence>
<dbReference type="AlphaFoldDB" id="A0A3S5C6Y2"/>
<organism evidence="1 2">
    <name type="scientific">Protopolystoma xenopodis</name>
    <dbReference type="NCBI Taxonomy" id="117903"/>
    <lineage>
        <taxon>Eukaryota</taxon>
        <taxon>Metazoa</taxon>
        <taxon>Spiralia</taxon>
        <taxon>Lophotrochozoa</taxon>
        <taxon>Platyhelminthes</taxon>
        <taxon>Monogenea</taxon>
        <taxon>Polyopisthocotylea</taxon>
        <taxon>Polystomatidea</taxon>
        <taxon>Polystomatidae</taxon>
        <taxon>Protopolystoma</taxon>
    </lineage>
</organism>